<dbReference type="InterPro" id="IPR027417">
    <property type="entry name" value="P-loop_NTPase"/>
</dbReference>
<dbReference type="Proteomes" id="UP001218218">
    <property type="component" value="Unassembled WGS sequence"/>
</dbReference>
<accession>A0AAD7EZC0</accession>
<evidence type="ECO:0000313" key="3">
    <source>
        <dbReference type="EMBL" id="KAJ7358209.1"/>
    </source>
</evidence>
<evidence type="ECO:0000256" key="1">
    <source>
        <dbReference type="ARBA" id="ARBA00022737"/>
    </source>
</evidence>
<feature type="non-terminal residue" evidence="3">
    <location>
        <position position="1"/>
    </location>
</feature>
<keyword evidence="1" id="KW-0677">Repeat</keyword>
<reference evidence="3" key="1">
    <citation type="submission" date="2023-03" db="EMBL/GenBank/DDBJ databases">
        <title>Massive genome expansion in bonnet fungi (Mycena s.s.) driven by repeated elements and novel gene families across ecological guilds.</title>
        <authorList>
            <consortium name="Lawrence Berkeley National Laboratory"/>
            <person name="Harder C.B."/>
            <person name="Miyauchi S."/>
            <person name="Viragh M."/>
            <person name="Kuo A."/>
            <person name="Thoen E."/>
            <person name="Andreopoulos B."/>
            <person name="Lu D."/>
            <person name="Skrede I."/>
            <person name="Drula E."/>
            <person name="Henrissat B."/>
            <person name="Morin E."/>
            <person name="Kohler A."/>
            <person name="Barry K."/>
            <person name="LaButti K."/>
            <person name="Morin E."/>
            <person name="Salamov A."/>
            <person name="Lipzen A."/>
            <person name="Mereny Z."/>
            <person name="Hegedus B."/>
            <person name="Baldrian P."/>
            <person name="Stursova M."/>
            <person name="Weitz H."/>
            <person name="Taylor A."/>
            <person name="Grigoriev I.V."/>
            <person name="Nagy L.G."/>
            <person name="Martin F."/>
            <person name="Kauserud H."/>
        </authorList>
    </citation>
    <scope>NUCLEOTIDE SEQUENCE</scope>
    <source>
        <strain evidence="3">CBHHK002</strain>
    </source>
</reference>
<protein>
    <recommendedName>
        <fullName evidence="2">Nephrocystin 3-like N-terminal domain-containing protein</fullName>
    </recommendedName>
</protein>
<sequence>MAATPARSTQILDSIITVLSLAKAGVTGIGIPAIEPVVNGVYELAQMLSTMKSNKESLAVLEKSLNNLAAIDVSGVDGDLKDRLTRISSKFTARAEECKLLGGRSHINRLFRSQKDKEKISEIRELVATDIGEFTFSGNISIEKLVKGISSKANNDILDKLKSSPARYNAANTPEKCMDGTRVDIINDIVSRLTNPLDPDQRVVILSGSAGSGKSTIAKSVASILADQKKILAASFFFAWDTAERNHIKPLPTTLARQLADHDDCFRRLLVKLIVEDRTGILDIDPHLQFQKLVVELLGQTPPTQTPWVICLDALDECGKDRGVLCLRWLSDNMDKIP</sequence>
<dbReference type="InterPro" id="IPR056884">
    <property type="entry name" value="NPHP3-like_N"/>
</dbReference>
<organism evidence="3 4">
    <name type="scientific">Mycena albidolilacea</name>
    <dbReference type="NCBI Taxonomy" id="1033008"/>
    <lineage>
        <taxon>Eukaryota</taxon>
        <taxon>Fungi</taxon>
        <taxon>Dikarya</taxon>
        <taxon>Basidiomycota</taxon>
        <taxon>Agaricomycotina</taxon>
        <taxon>Agaricomycetes</taxon>
        <taxon>Agaricomycetidae</taxon>
        <taxon>Agaricales</taxon>
        <taxon>Marasmiineae</taxon>
        <taxon>Mycenaceae</taxon>
        <taxon>Mycena</taxon>
    </lineage>
</organism>
<gene>
    <name evidence="3" type="ORF">DFH08DRAFT_734974</name>
</gene>
<name>A0AAD7EZC0_9AGAR</name>
<dbReference type="SUPFAM" id="SSF52540">
    <property type="entry name" value="P-loop containing nucleoside triphosphate hydrolases"/>
    <property type="match status" value="1"/>
</dbReference>
<dbReference type="Pfam" id="PF24883">
    <property type="entry name" value="NPHP3_N"/>
    <property type="match status" value="1"/>
</dbReference>
<feature type="domain" description="Nephrocystin 3-like N-terminal" evidence="2">
    <location>
        <begin position="200"/>
        <end position="333"/>
    </location>
</feature>
<dbReference type="Gene3D" id="3.40.50.300">
    <property type="entry name" value="P-loop containing nucleotide triphosphate hydrolases"/>
    <property type="match status" value="1"/>
</dbReference>
<evidence type="ECO:0000259" key="2">
    <source>
        <dbReference type="Pfam" id="PF24883"/>
    </source>
</evidence>
<evidence type="ECO:0000313" key="4">
    <source>
        <dbReference type="Proteomes" id="UP001218218"/>
    </source>
</evidence>
<dbReference type="EMBL" id="JARIHO010000007">
    <property type="protein sequence ID" value="KAJ7358209.1"/>
    <property type="molecule type" value="Genomic_DNA"/>
</dbReference>
<keyword evidence="4" id="KW-1185">Reference proteome</keyword>
<comment type="caution">
    <text evidence="3">The sequence shown here is derived from an EMBL/GenBank/DDBJ whole genome shotgun (WGS) entry which is preliminary data.</text>
</comment>
<proteinExistence type="predicted"/>
<dbReference type="AlphaFoldDB" id="A0AAD7EZC0"/>